<dbReference type="GO" id="GO:0006307">
    <property type="term" value="P:DNA alkylation repair"/>
    <property type="evidence" value="ECO:0007669"/>
    <property type="project" value="UniProtKB-UniRule"/>
</dbReference>
<evidence type="ECO:0000256" key="9">
    <source>
        <dbReference type="HAMAP-Rule" id="MF_00772"/>
    </source>
</evidence>
<evidence type="ECO:0000256" key="7">
    <source>
        <dbReference type="ARBA" id="ARBA00023204"/>
    </source>
</evidence>
<dbReference type="EMBL" id="CP000538">
    <property type="protein sequence ID" value="EAQ72414.1"/>
    <property type="molecule type" value="Genomic_DNA"/>
</dbReference>
<dbReference type="Proteomes" id="UP000000646">
    <property type="component" value="Chromosome"/>
</dbReference>
<dbReference type="SUPFAM" id="SSF46767">
    <property type="entry name" value="Methylated DNA-protein cysteine methyltransferase, C-terminal domain"/>
    <property type="match status" value="1"/>
</dbReference>
<dbReference type="InterPro" id="IPR036217">
    <property type="entry name" value="MethylDNA_cys_MeTrfase_DNAb"/>
</dbReference>
<evidence type="ECO:0000256" key="3">
    <source>
        <dbReference type="ARBA" id="ARBA00022490"/>
    </source>
</evidence>
<dbReference type="EC" id="2.1.1.63" evidence="9"/>
<dbReference type="HAMAP" id="MF_00772">
    <property type="entry name" value="OGT"/>
    <property type="match status" value="1"/>
</dbReference>
<accession>A0A0H3PAT3</accession>
<keyword evidence="5 9" id="KW-0808">Transferase</keyword>
<dbReference type="SUPFAM" id="SSF53155">
    <property type="entry name" value="Methylated DNA-protein cysteine methyltransferase domain"/>
    <property type="match status" value="1"/>
</dbReference>
<evidence type="ECO:0000259" key="10">
    <source>
        <dbReference type="Pfam" id="PF01035"/>
    </source>
</evidence>
<keyword evidence="3 9" id="KW-0963">Cytoplasm</keyword>
<dbReference type="PANTHER" id="PTHR10815:SF13">
    <property type="entry name" value="METHYLATED-DNA--PROTEIN-CYSTEINE METHYLTRANSFERASE"/>
    <property type="match status" value="1"/>
</dbReference>
<dbReference type="HOGENOM" id="CLU_000445_52_2_7"/>
<evidence type="ECO:0000259" key="11">
    <source>
        <dbReference type="Pfam" id="PF02870"/>
    </source>
</evidence>
<keyword evidence="6 9" id="KW-0227">DNA damage</keyword>
<feature type="domain" description="Methylguanine DNA methyltransferase ribonuclease-like" evidence="11">
    <location>
        <begin position="2"/>
        <end position="62"/>
    </location>
</feature>
<sequence length="150" mass="17217">MFKVYYKMPLCYLSLHSDGKFLTRVDFCDNKRSEKNCSLLDLAKYELDLYFTHKLRKFSIPVLIQGADFESKVYKALMKIPYGKMVTYKDIAQKINHPKAFRAVGNANSKNQIPIFIPCHRVIASNGIGGYNGGLEIKRFLLENEGVNLK</sequence>
<dbReference type="GO" id="GO:0032259">
    <property type="term" value="P:methylation"/>
    <property type="evidence" value="ECO:0007669"/>
    <property type="project" value="UniProtKB-KW"/>
</dbReference>
<evidence type="ECO:0000256" key="5">
    <source>
        <dbReference type="ARBA" id="ARBA00022679"/>
    </source>
</evidence>
<comment type="similarity">
    <text evidence="2 9">Belongs to the MGMT family.</text>
</comment>
<dbReference type="Pfam" id="PF01035">
    <property type="entry name" value="DNA_binding_1"/>
    <property type="match status" value="1"/>
</dbReference>
<dbReference type="CDD" id="cd06445">
    <property type="entry name" value="ATase"/>
    <property type="match status" value="1"/>
</dbReference>
<feature type="active site" description="Nucleophile; methyl group acceptor" evidence="9">
    <location>
        <position position="119"/>
    </location>
</feature>
<comment type="catalytic activity">
    <reaction evidence="1 9">
        <text>a 4-O-methyl-thymidine in DNA + L-cysteinyl-[protein] = a thymidine in DNA + S-methyl-L-cysteinyl-[protein]</text>
        <dbReference type="Rhea" id="RHEA:53428"/>
        <dbReference type="Rhea" id="RHEA-COMP:10131"/>
        <dbReference type="Rhea" id="RHEA-COMP:10132"/>
        <dbReference type="Rhea" id="RHEA-COMP:13555"/>
        <dbReference type="Rhea" id="RHEA-COMP:13556"/>
        <dbReference type="ChEBI" id="CHEBI:29950"/>
        <dbReference type="ChEBI" id="CHEBI:82612"/>
        <dbReference type="ChEBI" id="CHEBI:137386"/>
        <dbReference type="ChEBI" id="CHEBI:137387"/>
        <dbReference type="EC" id="2.1.1.63"/>
    </reaction>
</comment>
<evidence type="ECO:0000313" key="13">
    <source>
        <dbReference type="Proteomes" id="UP000000646"/>
    </source>
</evidence>
<evidence type="ECO:0000313" key="12">
    <source>
        <dbReference type="EMBL" id="EAQ72414.1"/>
    </source>
</evidence>
<keyword evidence="4 9" id="KW-0489">Methyltransferase</keyword>
<dbReference type="PROSITE" id="PS00374">
    <property type="entry name" value="MGMT"/>
    <property type="match status" value="1"/>
</dbReference>
<comment type="function">
    <text evidence="9">Involved in the cellular defense against the biological effects of O6-methylguanine (O6-MeG) and O4-methylthymine (O4-MeT) in DNA. Repairs the methylated nucleobase in DNA by stoichiometrically transferring the methyl group to a cysteine residue in the enzyme. This is a suicide reaction: the enzyme is irreversibly inactivated.</text>
</comment>
<gene>
    <name evidence="12" type="primary">ogt</name>
    <name evidence="12" type="ordered locus">CJJ81176_0853</name>
</gene>
<dbReference type="GO" id="GO:0005737">
    <property type="term" value="C:cytoplasm"/>
    <property type="evidence" value="ECO:0007669"/>
    <property type="project" value="UniProtKB-SubCell"/>
</dbReference>
<evidence type="ECO:0000256" key="1">
    <source>
        <dbReference type="ARBA" id="ARBA00001286"/>
    </source>
</evidence>
<name>A0A0H3PAT3_CAMJJ</name>
<dbReference type="AlphaFoldDB" id="A0A0H3PAT3"/>
<protein>
    <recommendedName>
        <fullName evidence="9">Methylated-DNA--protein-cysteine methyltransferase</fullName>
        <ecNumber evidence="9">2.1.1.63</ecNumber>
    </recommendedName>
    <alternativeName>
        <fullName evidence="9">6-O-methylguanine-DNA methyltransferase</fullName>
        <shortName evidence="9">MGMT</shortName>
    </alternativeName>
    <alternativeName>
        <fullName evidence="9">O-6-methylguanine-DNA-alkyltransferase</fullName>
    </alternativeName>
</protein>
<proteinExistence type="inferred from homology"/>
<dbReference type="RefSeq" id="WP_002868811.1">
    <property type="nucleotide sequence ID" value="NC_008787.1"/>
</dbReference>
<keyword evidence="7 9" id="KW-0234">DNA repair</keyword>
<feature type="domain" description="Methylated-DNA-[protein]-cysteine S-methyltransferase DNA binding" evidence="10">
    <location>
        <begin position="68"/>
        <end position="147"/>
    </location>
</feature>
<dbReference type="InterPro" id="IPR036631">
    <property type="entry name" value="MGMT_N_sf"/>
</dbReference>
<dbReference type="GO" id="GO:0003908">
    <property type="term" value="F:methylated-DNA-[protein]-cysteine S-methyltransferase activity"/>
    <property type="evidence" value="ECO:0007669"/>
    <property type="project" value="UniProtKB-UniRule"/>
</dbReference>
<evidence type="ECO:0000256" key="4">
    <source>
        <dbReference type="ARBA" id="ARBA00022603"/>
    </source>
</evidence>
<evidence type="ECO:0000256" key="6">
    <source>
        <dbReference type="ARBA" id="ARBA00022763"/>
    </source>
</evidence>
<dbReference type="InterPro" id="IPR023546">
    <property type="entry name" value="MGMT"/>
</dbReference>
<dbReference type="Gene3D" id="3.30.160.70">
    <property type="entry name" value="Methylated DNA-protein cysteine methyltransferase domain"/>
    <property type="match status" value="1"/>
</dbReference>
<dbReference type="KEGG" id="cjj:CJJ81176_0853"/>
<dbReference type="InterPro" id="IPR036388">
    <property type="entry name" value="WH-like_DNA-bd_sf"/>
</dbReference>
<evidence type="ECO:0000256" key="2">
    <source>
        <dbReference type="ARBA" id="ARBA00008711"/>
    </source>
</evidence>
<evidence type="ECO:0000256" key="8">
    <source>
        <dbReference type="ARBA" id="ARBA00049348"/>
    </source>
</evidence>
<dbReference type="Pfam" id="PF02870">
    <property type="entry name" value="Methyltransf_1N"/>
    <property type="match status" value="1"/>
</dbReference>
<organism evidence="12 13">
    <name type="scientific">Campylobacter jejuni subsp. jejuni serotype O:23/36 (strain 81-176)</name>
    <dbReference type="NCBI Taxonomy" id="354242"/>
    <lineage>
        <taxon>Bacteria</taxon>
        <taxon>Pseudomonadati</taxon>
        <taxon>Campylobacterota</taxon>
        <taxon>Epsilonproteobacteria</taxon>
        <taxon>Campylobacterales</taxon>
        <taxon>Campylobacteraceae</taxon>
        <taxon>Campylobacter</taxon>
    </lineage>
</organism>
<dbReference type="Gene3D" id="1.10.10.10">
    <property type="entry name" value="Winged helix-like DNA-binding domain superfamily/Winged helix DNA-binding domain"/>
    <property type="match status" value="1"/>
</dbReference>
<comment type="catalytic activity">
    <reaction evidence="8 9">
        <text>a 6-O-methyl-2'-deoxyguanosine in DNA + L-cysteinyl-[protein] = S-methyl-L-cysteinyl-[protein] + a 2'-deoxyguanosine in DNA</text>
        <dbReference type="Rhea" id="RHEA:24000"/>
        <dbReference type="Rhea" id="RHEA-COMP:10131"/>
        <dbReference type="Rhea" id="RHEA-COMP:10132"/>
        <dbReference type="Rhea" id="RHEA-COMP:11367"/>
        <dbReference type="Rhea" id="RHEA-COMP:11368"/>
        <dbReference type="ChEBI" id="CHEBI:29950"/>
        <dbReference type="ChEBI" id="CHEBI:82612"/>
        <dbReference type="ChEBI" id="CHEBI:85445"/>
        <dbReference type="ChEBI" id="CHEBI:85448"/>
        <dbReference type="EC" id="2.1.1.63"/>
    </reaction>
</comment>
<dbReference type="eggNOG" id="COG0350">
    <property type="taxonomic scope" value="Bacteria"/>
</dbReference>
<dbReference type="NCBIfam" id="TIGR00589">
    <property type="entry name" value="ogt"/>
    <property type="match status" value="1"/>
</dbReference>
<comment type="miscellaneous">
    <text evidence="9">This enzyme catalyzes only one turnover and therefore is not strictly catalytic. According to one definition, an enzyme is a biocatalyst that acts repeatedly and over many reaction cycles.</text>
</comment>
<dbReference type="PANTHER" id="PTHR10815">
    <property type="entry name" value="METHYLATED-DNA--PROTEIN-CYSTEINE METHYLTRANSFERASE"/>
    <property type="match status" value="1"/>
</dbReference>
<dbReference type="InterPro" id="IPR001497">
    <property type="entry name" value="MethylDNA_cys_MeTrfase_AS"/>
</dbReference>
<dbReference type="InterPro" id="IPR008332">
    <property type="entry name" value="MethylG_MeTrfase_N"/>
</dbReference>
<dbReference type="InterPro" id="IPR014048">
    <property type="entry name" value="MethylDNA_cys_MeTrfase_DNA-bd"/>
</dbReference>
<reference evidence="13" key="1">
    <citation type="submission" date="2006-12" db="EMBL/GenBank/DDBJ databases">
        <authorList>
            <person name="Fouts D.E."/>
            <person name="Nelson K.E."/>
            <person name="Sebastian Y."/>
        </authorList>
    </citation>
    <scope>NUCLEOTIDE SEQUENCE [LARGE SCALE GENOMIC DNA]</scope>
    <source>
        <strain evidence="13">81-176</strain>
    </source>
</reference>
<comment type="subcellular location">
    <subcellularLocation>
        <location evidence="9">Cytoplasm</location>
    </subcellularLocation>
</comment>
<dbReference type="FunFam" id="1.10.10.10:FF:000214">
    <property type="entry name" value="Methylated-DNA--protein-cysteine methyltransferase"/>
    <property type="match status" value="1"/>
</dbReference>